<keyword evidence="2" id="KW-1185">Reference proteome</keyword>
<protein>
    <submittedName>
        <fullName evidence="1">NUDIX domain-containing protein</fullName>
    </submittedName>
</protein>
<sequence>MARFEWVGDRVPEGMRITQVYGIILDREGRVMLRLEKTAGGIRYSLGGGRPEPFDDGIEATCRRELLEEVNTEIETPVYIGYQLVDEGDGTPPYAQVRMAALIRRIGEKKPDPDNGETYDRYMVSPERAAELLNWGDTGRAQVMKAKEVIYRQYGITGESSKEEYV</sequence>
<evidence type="ECO:0000313" key="1">
    <source>
        <dbReference type="EMBL" id="SMC50116.1"/>
    </source>
</evidence>
<proteinExistence type="predicted"/>
<dbReference type="EMBL" id="FWXZ01000002">
    <property type="protein sequence ID" value="SMC50116.1"/>
    <property type="molecule type" value="Genomic_DNA"/>
</dbReference>
<name>A0AC61PJW8_9FIRM</name>
<dbReference type="Proteomes" id="UP000192328">
    <property type="component" value="Unassembled WGS sequence"/>
</dbReference>
<comment type="caution">
    <text evidence="1">The sequence shown here is derived from an EMBL/GenBank/DDBJ whole genome shotgun (WGS) entry which is preliminary data.</text>
</comment>
<evidence type="ECO:0000313" key="2">
    <source>
        <dbReference type="Proteomes" id="UP000192328"/>
    </source>
</evidence>
<organism evidence="1 2">
    <name type="scientific">Aristaeella lactis</name>
    <dbReference type="NCBI Taxonomy" id="3046383"/>
    <lineage>
        <taxon>Bacteria</taxon>
        <taxon>Bacillati</taxon>
        <taxon>Bacillota</taxon>
        <taxon>Clostridia</taxon>
        <taxon>Eubacteriales</taxon>
        <taxon>Aristaeellaceae</taxon>
        <taxon>Aristaeella</taxon>
    </lineage>
</organism>
<accession>A0AC61PJW8</accession>
<reference evidence="1" key="1">
    <citation type="submission" date="2017-04" db="EMBL/GenBank/DDBJ databases">
        <authorList>
            <person name="Varghese N."/>
            <person name="Submissions S."/>
        </authorList>
    </citation>
    <scope>NUCLEOTIDE SEQUENCE</scope>
    <source>
        <strain evidence="1">WTE2008</strain>
    </source>
</reference>
<gene>
    <name evidence="1" type="ORF">SAMN06297397_1081</name>
</gene>